<evidence type="ECO:0000256" key="1">
    <source>
        <dbReference type="SAM" id="Phobius"/>
    </source>
</evidence>
<feature type="transmembrane region" description="Helical" evidence="1">
    <location>
        <begin position="171"/>
        <end position="191"/>
    </location>
</feature>
<dbReference type="PANTHER" id="PTHR41324:SF1">
    <property type="entry name" value="DUF2232 DOMAIN-CONTAINING PROTEIN"/>
    <property type="match status" value="1"/>
</dbReference>
<gene>
    <name evidence="2" type="ORF">J2Z32_002934</name>
</gene>
<name>A0ABS4FUP9_9BACL</name>
<dbReference type="RefSeq" id="WP_210089882.1">
    <property type="nucleotide sequence ID" value="NZ_JAGGKG010000014.1"/>
</dbReference>
<feature type="transmembrane region" description="Helical" evidence="1">
    <location>
        <begin position="282"/>
        <end position="306"/>
    </location>
</feature>
<keyword evidence="3" id="KW-1185">Reference proteome</keyword>
<feature type="transmembrane region" description="Helical" evidence="1">
    <location>
        <begin position="49"/>
        <end position="67"/>
    </location>
</feature>
<feature type="transmembrane region" description="Helical" evidence="1">
    <location>
        <begin position="73"/>
        <end position="92"/>
    </location>
</feature>
<evidence type="ECO:0000313" key="3">
    <source>
        <dbReference type="Proteomes" id="UP001519272"/>
    </source>
</evidence>
<keyword evidence="1" id="KW-0472">Membrane</keyword>
<keyword evidence="1" id="KW-0812">Transmembrane</keyword>
<sequence length="315" mass="34830">MKSRFSSVAWSFVYLLLLLSLPTTLNVVTIFFITVPALIMYTTLSKAKFISFVIGVWIIAGVVSTLIYNHLHIGLFVILQAIFFIIPALVMGHLYKTRVSAIKVILGGTVSILLASLGILVIGASFFNFNLATNIQEIISIAMANVKNVADSPIAGSALLAEDLPEQLSAYAMHMLPFTLIICSFLIAAVAHTVSRPTLSSMGVIVPKLPKLREWKLPRSLVFYYLISVIVTIVVGPEHNLGFVSMIFDNLIPLLRFLFILQAASFIFFLSHFKRWDPALAVVLLVVMLFVPLGWLIGVLDVALPLRESITRSRR</sequence>
<dbReference type="EMBL" id="JAGGKG010000014">
    <property type="protein sequence ID" value="MBP1906285.1"/>
    <property type="molecule type" value="Genomic_DNA"/>
</dbReference>
<dbReference type="Pfam" id="PF09991">
    <property type="entry name" value="DUF2232"/>
    <property type="match status" value="1"/>
</dbReference>
<feature type="transmembrane region" description="Helical" evidence="1">
    <location>
        <begin position="104"/>
        <end position="127"/>
    </location>
</feature>
<dbReference type="Proteomes" id="UP001519272">
    <property type="component" value="Unassembled WGS sequence"/>
</dbReference>
<keyword evidence="1" id="KW-1133">Transmembrane helix</keyword>
<feature type="transmembrane region" description="Helical" evidence="1">
    <location>
        <begin position="251"/>
        <end position="270"/>
    </location>
</feature>
<reference evidence="2 3" key="1">
    <citation type="submission" date="2021-03" db="EMBL/GenBank/DDBJ databases">
        <title>Genomic Encyclopedia of Type Strains, Phase IV (KMG-IV): sequencing the most valuable type-strain genomes for metagenomic binning, comparative biology and taxonomic classification.</title>
        <authorList>
            <person name="Goeker M."/>
        </authorList>
    </citation>
    <scope>NUCLEOTIDE SEQUENCE [LARGE SCALE GENOMIC DNA]</scope>
    <source>
        <strain evidence="2 3">DSM 14349</strain>
    </source>
</reference>
<comment type="caution">
    <text evidence="2">The sequence shown here is derived from an EMBL/GenBank/DDBJ whole genome shotgun (WGS) entry which is preliminary data.</text>
</comment>
<organism evidence="2 3">
    <name type="scientific">Paenibacillus turicensis</name>
    <dbReference type="NCBI Taxonomy" id="160487"/>
    <lineage>
        <taxon>Bacteria</taxon>
        <taxon>Bacillati</taxon>
        <taxon>Bacillota</taxon>
        <taxon>Bacilli</taxon>
        <taxon>Bacillales</taxon>
        <taxon>Paenibacillaceae</taxon>
        <taxon>Paenibacillus</taxon>
    </lineage>
</organism>
<feature type="transmembrane region" description="Helical" evidence="1">
    <location>
        <begin position="221"/>
        <end position="239"/>
    </location>
</feature>
<accession>A0ABS4FUP9</accession>
<dbReference type="PANTHER" id="PTHR41324">
    <property type="entry name" value="MEMBRANE PROTEIN-RELATED"/>
    <property type="match status" value="1"/>
</dbReference>
<feature type="transmembrane region" description="Helical" evidence="1">
    <location>
        <begin position="12"/>
        <end position="37"/>
    </location>
</feature>
<dbReference type="InterPro" id="IPR018710">
    <property type="entry name" value="DUF2232"/>
</dbReference>
<protein>
    <submittedName>
        <fullName evidence="2">Uncharacterized protein YybS (DUF2232 family)</fullName>
    </submittedName>
</protein>
<proteinExistence type="predicted"/>
<evidence type="ECO:0000313" key="2">
    <source>
        <dbReference type="EMBL" id="MBP1906285.1"/>
    </source>
</evidence>